<accession>A0A2M8EPQ3</accession>
<gene>
    <name evidence="2" type="ORF">CO057_01490</name>
</gene>
<reference evidence="3" key="1">
    <citation type="submission" date="2017-09" db="EMBL/GenBank/DDBJ databases">
        <title>Depth-based differentiation of microbial function through sediment-hosted aquifers and enrichment of novel symbionts in the deep terrestrial subsurface.</title>
        <authorList>
            <person name="Probst A.J."/>
            <person name="Ladd B."/>
            <person name="Jarett J.K."/>
            <person name="Geller-Mcgrath D.E."/>
            <person name="Sieber C.M.K."/>
            <person name="Emerson J.B."/>
            <person name="Anantharaman K."/>
            <person name="Thomas B.C."/>
            <person name="Malmstrom R."/>
            <person name="Stieglmeier M."/>
            <person name="Klingl A."/>
            <person name="Woyke T."/>
            <person name="Ryan C.M."/>
            <person name="Banfield J.F."/>
        </authorList>
    </citation>
    <scope>NUCLEOTIDE SEQUENCE [LARGE SCALE GENOMIC DNA]</scope>
</reference>
<dbReference type="EMBL" id="PFSI01000022">
    <property type="protein sequence ID" value="PJC24718.1"/>
    <property type="molecule type" value="Genomic_DNA"/>
</dbReference>
<organism evidence="2 3">
    <name type="scientific">Candidatus Uhrbacteria bacterium CG_4_9_14_0_2_um_filter_41_50</name>
    <dbReference type="NCBI Taxonomy" id="1975031"/>
    <lineage>
        <taxon>Bacteria</taxon>
        <taxon>Candidatus Uhriibacteriota</taxon>
    </lineage>
</organism>
<name>A0A2M8EPQ3_9BACT</name>
<keyword evidence="1" id="KW-0812">Transmembrane</keyword>
<protein>
    <submittedName>
        <fullName evidence="2">Uncharacterized protein</fullName>
    </submittedName>
</protein>
<evidence type="ECO:0000313" key="3">
    <source>
        <dbReference type="Proteomes" id="UP000230251"/>
    </source>
</evidence>
<sequence length="122" mass="13486">MKYVLMLIAILALLILIPILVIMFNIFGARDYFLNAINPIDIIEFDSSVEIRPDVDSHPLLDETQEGYLETIGIDPVTLPAEITPAMQECGLEALGADRVQELLSGSMPTLSDIMNAQHCLE</sequence>
<comment type="caution">
    <text evidence="2">The sequence shown here is derived from an EMBL/GenBank/DDBJ whole genome shotgun (WGS) entry which is preliminary data.</text>
</comment>
<keyword evidence="1" id="KW-1133">Transmembrane helix</keyword>
<feature type="transmembrane region" description="Helical" evidence="1">
    <location>
        <begin position="6"/>
        <end position="27"/>
    </location>
</feature>
<dbReference type="AlphaFoldDB" id="A0A2M8EPQ3"/>
<keyword evidence="1" id="KW-0472">Membrane</keyword>
<proteinExistence type="predicted"/>
<evidence type="ECO:0000313" key="2">
    <source>
        <dbReference type="EMBL" id="PJC24718.1"/>
    </source>
</evidence>
<dbReference type="Proteomes" id="UP000230251">
    <property type="component" value="Unassembled WGS sequence"/>
</dbReference>
<evidence type="ECO:0000256" key="1">
    <source>
        <dbReference type="SAM" id="Phobius"/>
    </source>
</evidence>